<reference evidence="3 4" key="1">
    <citation type="submission" date="2025-05" db="UniProtKB">
        <authorList>
            <consortium name="RefSeq"/>
        </authorList>
    </citation>
    <scope>IDENTIFICATION</scope>
    <source>
        <tissue evidence="3 4">Muscle</tissue>
    </source>
</reference>
<name>A0ABM1SZQ1_LIMPO</name>
<accession>A0ABM1SZQ1</accession>
<sequence length="476" mass="55501">MSRRSQRRGNENNMPSPRYHSRPRNDEHLYNPRRRNNSCDRTDVYHQSSRFSSATTTQIPLEMDDFYSQIRPQCVHDVRVAELHNFPEDHSQCQNLYQNLSRPHQSNEYYHSSRRNYSYENIADKYKFSHSNTASSEREHNYSEPWQRSGIYIQNRIKSVRSLKSASDKLHNLPEQSQNFHQNQVHHKSIAPKPRRSGEEQTRNSSQNVCSNEDFQRDDHKHTRRQFCSAQRDEYSGSHRGGETRKFNDYQDNIRQKSFLRQNPHSPEENIRSGLISKQCKNIVSAENSFAQQFSKGTDCLKVMRPKKNKSHVFCKSSAHQENRVQHSHGSKYQKHEGSFQSTSDRESTPKEMSSVSTKRNRKKRGGKKRVGSGIHNLKEDQSLFSFKTSAKPMEKSSVDNDKTDIESVISKSEISELSSENTSSMSESENMVASDNESIYSKSDYMTYIEHEENKKEGLCTTNVFYQNREILGLI</sequence>
<dbReference type="RefSeq" id="XP_022249106.1">
    <property type="nucleotide sequence ID" value="XM_022393398.1"/>
</dbReference>
<feature type="compositionally biased region" description="Basic residues" evidence="1">
    <location>
        <begin position="184"/>
        <end position="195"/>
    </location>
</feature>
<feature type="compositionally biased region" description="Basic and acidic residues" evidence="1">
    <location>
        <begin position="334"/>
        <end position="350"/>
    </location>
</feature>
<evidence type="ECO:0000256" key="1">
    <source>
        <dbReference type="SAM" id="MobiDB-lite"/>
    </source>
</evidence>
<dbReference type="Proteomes" id="UP000694941">
    <property type="component" value="Unplaced"/>
</dbReference>
<feature type="region of interest" description="Disordered" evidence="1">
    <location>
        <begin position="312"/>
        <end position="375"/>
    </location>
</feature>
<feature type="compositionally biased region" description="Basic residues" evidence="1">
    <location>
        <begin position="359"/>
        <end position="371"/>
    </location>
</feature>
<feature type="region of interest" description="Disordered" evidence="1">
    <location>
        <begin position="414"/>
        <end position="434"/>
    </location>
</feature>
<feature type="region of interest" description="Disordered" evidence="1">
    <location>
        <begin position="1"/>
        <end position="40"/>
    </location>
</feature>
<feature type="region of interest" description="Disordered" evidence="1">
    <location>
        <begin position="175"/>
        <end position="251"/>
    </location>
</feature>
<feature type="compositionally biased region" description="Low complexity" evidence="1">
    <location>
        <begin position="414"/>
        <end position="430"/>
    </location>
</feature>
<feature type="compositionally biased region" description="Polar residues" evidence="1">
    <location>
        <begin position="203"/>
        <end position="213"/>
    </location>
</feature>
<proteinExistence type="predicted"/>
<organism evidence="2 4">
    <name type="scientific">Limulus polyphemus</name>
    <name type="common">Atlantic horseshoe crab</name>
    <dbReference type="NCBI Taxonomy" id="6850"/>
    <lineage>
        <taxon>Eukaryota</taxon>
        <taxon>Metazoa</taxon>
        <taxon>Ecdysozoa</taxon>
        <taxon>Arthropoda</taxon>
        <taxon>Chelicerata</taxon>
        <taxon>Merostomata</taxon>
        <taxon>Xiphosura</taxon>
        <taxon>Limulidae</taxon>
        <taxon>Limulus</taxon>
    </lineage>
</organism>
<gene>
    <name evidence="3 4" type="primary">LOC106465482</name>
</gene>
<dbReference type="GeneID" id="106465482"/>
<evidence type="ECO:0000313" key="2">
    <source>
        <dbReference type="Proteomes" id="UP000694941"/>
    </source>
</evidence>
<evidence type="ECO:0000313" key="4">
    <source>
        <dbReference type="RefSeq" id="XP_022249107.1"/>
    </source>
</evidence>
<feature type="compositionally biased region" description="Basic and acidic residues" evidence="1">
    <location>
        <begin position="231"/>
        <end position="251"/>
    </location>
</feature>
<keyword evidence="2" id="KW-1185">Reference proteome</keyword>
<protein>
    <submittedName>
        <fullName evidence="3 4">Uncharacterized protein LOC106465482</fullName>
    </submittedName>
</protein>
<evidence type="ECO:0000313" key="3">
    <source>
        <dbReference type="RefSeq" id="XP_022249106.1"/>
    </source>
</evidence>
<dbReference type="RefSeq" id="XP_022249107.1">
    <property type="nucleotide sequence ID" value="XM_022393399.1"/>
</dbReference>